<feature type="region of interest" description="Disordered" evidence="6">
    <location>
        <begin position="287"/>
        <end position="330"/>
    </location>
</feature>
<dbReference type="Gene3D" id="1.25.40.10">
    <property type="entry name" value="Tetratricopeptide repeat domain"/>
    <property type="match status" value="1"/>
</dbReference>
<accession>A0A927R127</accession>
<dbReference type="SUPFAM" id="SSF48452">
    <property type="entry name" value="TPR-like"/>
    <property type="match status" value="1"/>
</dbReference>
<dbReference type="GO" id="GO:0006355">
    <property type="term" value="P:regulation of DNA-templated transcription"/>
    <property type="evidence" value="ECO:0007669"/>
    <property type="project" value="InterPro"/>
</dbReference>
<keyword evidence="10" id="KW-1185">Reference proteome</keyword>
<dbReference type="InterPro" id="IPR005158">
    <property type="entry name" value="BTAD"/>
</dbReference>
<feature type="transmembrane region" description="Helical" evidence="7">
    <location>
        <begin position="355"/>
        <end position="376"/>
    </location>
</feature>
<dbReference type="PANTHER" id="PTHR35807">
    <property type="entry name" value="TRANSCRIPTIONAL REGULATOR REDD-RELATED"/>
    <property type="match status" value="1"/>
</dbReference>
<dbReference type="InterPro" id="IPR036388">
    <property type="entry name" value="WH-like_DNA-bd_sf"/>
</dbReference>
<keyword evidence="3 5" id="KW-0238">DNA-binding</keyword>
<dbReference type="GO" id="GO:0000160">
    <property type="term" value="P:phosphorelay signal transduction system"/>
    <property type="evidence" value="ECO:0007669"/>
    <property type="project" value="InterPro"/>
</dbReference>
<dbReference type="InterPro" id="IPR011990">
    <property type="entry name" value="TPR-like_helical_dom_sf"/>
</dbReference>
<dbReference type="InterPro" id="IPR016032">
    <property type="entry name" value="Sig_transdc_resp-reg_C-effctor"/>
</dbReference>
<organism evidence="9 10">
    <name type="scientific">Plantactinospora soyae</name>
    <dbReference type="NCBI Taxonomy" id="1544732"/>
    <lineage>
        <taxon>Bacteria</taxon>
        <taxon>Bacillati</taxon>
        <taxon>Actinomycetota</taxon>
        <taxon>Actinomycetes</taxon>
        <taxon>Micromonosporales</taxon>
        <taxon>Micromonosporaceae</taxon>
        <taxon>Plantactinospora</taxon>
    </lineage>
</organism>
<dbReference type="Gene3D" id="1.10.10.10">
    <property type="entry name" value="Winged helix-like DNA-binding domain superfamily/Winged helix DNA-binding domain"/>
    <property type="match status" value="1"/>
</dbReference>
<dbReference type="SMART" id="SM00862">
    <property type="entry name" value="Trans_reg_C"/>
    <property type="match status" value="1"/>
</dbReference>
<dbReference type="Pfam" id="PF03704">
    <property type="entry name" value="BTAD"/>
    <property type="match status" value="1"/>
</dbReference>
<dbReference type="SMART" id="SM01043">
    <property type="entry name" value="BTAD"/>
    <property type="match status" value="1"/>
</dbReference>
<gene>
    <name evidence="9" type="ORF">H4W31_004906</name>
</gene>
<keyword evidence="7" id="KW-0472">Membrane</keyword>
<dbReference type="RefSeq" id="WP_192768764.1">
    <property type="nucleotide sequence ID" value="NZ_JADBEB010000001.1"/>
</dbReference>
<evidence type="ECO:0000256" key="7">
    <source>
        <dbReference type="SAM" id="Phobius"/>
    </source>
</evidence>
<evidence type="ECO:0000256" key="6">
    <source>
        <dbReference type="SAM" id="MobiDB-lite"/>
    </source>
</evidence>
<evidence type="ECO:0000313" key="9">
    <source>
        <dbReference type="EMBL" id="MBE1489268.1"/>
    </source>
</evidence>
<feature type="DNA-binding region" description="OmpR/PhoB-type" evidence="5">
    <location>
        <begin position="1"/>
        <end position="98"/>
    </location>
</feature>
<keyword evidence="7" id="KW-1133">Transmembrane helix</keyword>
<evidence type="ECO:0000256" key="5">
    <source>
        <dbReference type="PROSITE-ProRule" id="PRU01091"/>
    </source>
</evidence>
<feature type="compositionally biased region" description="Basic and acidic residues" evidence="6">
    <location>
        <begin position="315"/>
        <end position="324"/>
    </location>
</feature>
<dbReference type="CDD" id="cd15831">
    <property type="entry name" value="BTAD"/>
    <property type="match status" value="1"/>
</dbReference>
<dbReference type="GO" id="GO:0003677">
    <property type="term" value="F:DNA binding"/>
    <property type="evidence" value="ECO:0007669"/>
    <property type="project" value="UniProtKB-UniRule"/>
</dbReference>
<proteinExistence type="inferred from homology"/>
<reference evidence="9" key="1">
    <citation type="submission" date="2020-10" db="EMBL/GenBank/DDBJ databases">
        <title>Sequencing the genomes of 1000 actinobacteria strains.</title>
        <authorList>
            <person name="Klenk H.-P."/>
        </authorList>
    </citation>
    <scope>NUCLEOTIDE SEQUENCE</scope>
    <source>
        <strain evidence="9">DSM 46832</strain>
    </source>
</reference>
<evidence type="ECO:0000256" key="3">
    <source>
        <dbReference type="ARBA" id="ARBA00023125"/>
    </source>
</evidence>
<evidence type="ECO:0000256" key="2">
    <source>
        <dbReference type="ARBA" id="ARBA00023015"/>
    </source>
</evidence>
<sequence>MEFRLLGEVELRAAGQVLDVGAPRLQAVLAALVVDAGRPVAIETLIDRVWGDSPPAEVRNVLYSYLSRTRRLLRQAATLTPGTAARIERRHAGYVLNVDANLVDLYRFRRLVEQGGDRQRGDDVRANALAEALDLWRGPALAGLPGKWAGQVRDSWDRRRLDTVVQWAQLELRLGRPAAVIAVLPDLASENPLVEPLETLLMRALYDVGRGAEALDRYSIIRQRLASELGTDPGPELRALHQAVLHGALPPPRPDTVVASVRTVQPTPPQPQPATSAAEVPRHGPVLAAEGGSQAPTLAADEGPAIPDQATPDRAALDPDRTDDPQPFEASSVRIDVVTTDPPPRPSRVRLTRSHAALAALFAVILLVTIGSMVIFHRDEESDPPSVSSSVERAQALFASAQELDQDGRATDAQATVVDAVRLYDELLERNADQNAPLLAPSIIRALGRASIDFSVAEEALRTWLANPVFTPYPAISQVLLLQGWHFKSPVFLDVIVSNYEETPGITSPRKVADVKLHVLKAAVLEGSNGRHGTAVTDFEQLLEP</sequence>
<dbReference type="AlphaFoldDB" id="A0A927R127"/>
<dbReference type="PROSITE" id="PS51755">
    <property type="entry name" value="OMPR_PHOB"/>
    <property type="match status" value="1"/>
</dbReference>
<keyword evidence="7" id="KW-0812">Transmembrane</keyword>
<dbReference type="InterPro" id="IPR051677">
    <property type="entry name" value="AfsR-DnrI-RedD_regulator"/>
</dbReference>
<evidence type="ECO:0000313" key="10">
    <source>
        <dbReference type="Proteomes" id="UP000649753"/>
    </source>
</evidence>
<protein>
    <submittedName>
        <fullName evidence="9">DNA-binding SARP family transcriptional activator</fullName>
    </submittedName>
</protein>
<keyword evidence="4" id="KW-0804">Transcription</keyword>
<dbReference type="InterPro" id="IPR001867">
    <property type="entry name" value="OmpR/PhoB-type_DNA-bd"/>
</dbReference>
<feature type="domain" description="OmpR/PhoB-type" evidence="8">
    <location>
        <begin position="1"/>
        <end position="98"/>
    </location>
</feature>
<evidence type="ECO:0000256" key="4">
    <source>
        <dbReference type="ARBA" id="ARBA00023163"/>
    </source>
</evidence>
<evidence type="ECO:0000259" key="8">
    <source>
        <dbReference type="PROSITE" id="PS51755"/>
    </source>
</evidence>
<dbReference type="Proteomes" id="UP000649753">
    <property type="component" value="Unassembled WGS sequence"/>
</dbReference>
<evidence type="ECO:0000256" key="1">
    <source>
        <dbReference type="ARBA" id="ARBA00005820"/>
    </source>
</evidence>
<name>A0A927R127_9ACTN</name>
<comment type="similarity">
    <text evidence="1">Belongs to the AfsR/DnrI/RedD regulatory family.</text>
</comment>
<comment type="caution">
    <text evidence="9">The sequence shown here is derived from an EMBL/GenBank/DDBJ whole genome shotgun (WGS) entry which is preliminary data.</text>
</comment>
<dbReference type="EMBL" id="JADBEB010000001">
    <property type="protein sequence ID" value="MBE1489268.1"/>
    <property type="molecule type" value="Genomic_DNA"/>
</dbReference>
<dbReference type="SUPFAM" id="SSF46894">
    <property type="entry name" value="C-terminal effector domain of the bipartite response regulators"/>
    <property type="match status" value="1"/>
</dbReference>
<dbReference type="PANTHER" id="PTHR35807:SF1">
    <property type="entry name" value="TRANSCRIPTIONAL REGULATOR REDD"/>
    <property type="match status" value="1"/>
</dbReference>
<keyword evidence="2" id="KW-0805">Transcription regulation</keyword>